<organism evidence="2 3">
    <name type="scientific">Lactobacillus selangorensis</name>
    <dbReference type="NCBI Taxonomy" id="81857"/>
    <lineage>
        <taxon>Bacteria</taxon>
        <taxon>Bacillati</taxon>
        <taxon>Bacillota</taxon>
        <taxon>Bacilli</taxon>
        <taxon>Lactobacillales</taxon>
        <taxon>Lactobacillaceae</taxon>
        <taxon>Lactobacillus</taxon>
    </lineage>
</organism>
<dbReference type="PATRIC" id="fig|81857.3.peg.465"/>
<dbReference type="AlphaFoldDB" id="A0A0R2G8M2"/>
<accession>A0A0R2G8M2</accession>
<dbReference type="Proteomes" id="UP000051645">
    <property type="component" value="Unassembled WGS sequence"/>
</dbReference>
<name>A0A0R2G8M2_9LACO</name>
<evidence type="ECO:0000313" key="2">
    <source>
        <dbReference type="EMBL" id="KRN33895.1"/>
    </source>
</evidence>
<evidence type="ECO:0000313" key="4">
    <source>
        <dbReference type="Proteomes" id="UP000051751"/>
    </source>
</evidence>
<dbReference type="Proteomes" id="UP000051751">
    <property type="component" value="Unassembled WGS sequence"/>
</dbReference>
<evidence type="ECO:0000313" key="3">
    <source>
        <dbReference type="Proteomes" id="UP000051645"/>
    </source>
</evidence>
<reference evidence="3 4" key="1">
    <citation type="journal article" date="2015" name="Genome Announc.">
        <title>Expanding the biotechnology potential of lactobacilli through comparative genomics of 213 strains and associated genera.</title>
        <authorList>
            <person name="Sun Z."/>
            <person name="Harris H.M."/>
            <person name="McCann A."/>
            <person name="Guo C."/>
            <person name="Argimon S."/>
            <person name="Zhang W."/>
            <person name="Yang X."/>
            <person name="Jeffery I.B."/>
            <person name="Cooney J.C."/>
            <person name="Kagawa T.F."/>
            <person name="Liu W."/>
            <person name="Song Y."/>
            <person name="Salvetti E."/>
            <person name="Wrobel A."/>
            <person name="Rasinkangas P."/>
            <person name="Parkhill J."/>
            <person name="Rea M.C."/>
            <person name="O'Sullivan O."/>
            <person name="Ritari J."/>
            <person name="Douillard F.P."/>
            <person name="Paul Ross R."/>
            <person name="Yang R."/>
            <person name="Briner A.E."/>
            <person name="Felis G.E."/>
            <person name="de Vos W.M."/>
            <person name="Barrangou R."/>
            <person name="Klaenhammer T.R."/>
            <person name="Caufield P.W."/>
            <person name="Cui Y."/>
            <person name="Zhang H."/>
            <person name="O'Toole P.W."/>
        </authorList>
    </citation>
    <scope>NUCLEOTIDE SEQUENCE [LARGE SCALE GENOMIC DNA]</scope>
    <source>
        <strain evidence="1 4">ATCC BAA-66</strain>
        <strain evidence="2 3">DSM 13344</strain>
    </source>
</reference>
<evidence type="ECO:0000313" key="1">
    <source>
        <dbReference type="EMBL" id="KRN29575.1"/>
    </source>
</evidence>
<gene>
    <name evidence="1" type="ORF">IV38_GL000461</name>
    <name evidence="2" type="ORF">IV40_GL000207</name>
</gene>
<proteinExistence type="predicted"/>
<dbReference type="RefSeq" id="WP_057768511.1">
    <property type="nucleotide sequence ID" value="NZ_JQAT01000001.1"/>
</dbReference>
<sequence length="130" mass="14696">MTQQTDVLTHLTALFEEKITVADYQDRYGSELALDHIGHQLTNFSLGYLAYTAATHESPLAVHQIERLRTVFWTLFDRKPDLNTVRVQADDAGIVTLSYITETGPKLNHVQSYNFKLDPSGASYPQQVIL</sequence>
<protein>
    <submittedName>
        <fullName evidence="2">Uncharacterized protein</fullName>
    </submittedName>
</protein>
<comment type="caution">
    <text evidence="2">The sequence shown here is derived from an EMBL/GenBank/DDBJ whole genome shotgun (WGS) entry which is preliminary data.</text>
</comment>
<dbReference type="EMBL" id="JQAZ01000001">
    <property type="protein sequence ID" value="KRN33895.1"/>
    <property type="molecule type" value="Genomic_DNA"/>
</dbReference>
<dbReference type="STRING" id="81857.IV38_GL000461"/>
<keyword evidence="3" id="KW-1185">Reference proteome</keyword>
<dbReference type="EMBL" id="JQAT01000001">
    <property type="protein sequence ID" value="KRN29575.1"/>
    <property type="molecule type" value="Genomic_DNA"/>
</dbReference>